<accession>A0A1Y1UIL1</accession>
<reference evidence="1 2" key="1">
    <citation type="submission" date="2017-03" db="EMBL/GenBank/DDBJ databases">
        <title>Widespread Adenine N6-methylation of Active Genes in Fungi.</title>
        <authorList>
            <consortium name="DOE Joint Genome Institute"/>
            <person name="Mondo S.J."/>
            <person name="Dannebaum R.O."/>
            <person name="Kuo R.C."/>
            <person name="Louie K.B."/>
            <person name="Bewick A.J."/>
            <person name="Labutti K."/>
            <person name="Haridas S."/>
            <person name="Kuo A."/>
            <person name="Salamov A."/>
            <person name="Ahrendt S.R."/>
            <person name="Lau R."/>
            <person name="Bowen B.P."/>
            <person name="Lipzen A."/>
            <person name="Sullivan W."/>
            <person name="Andreopoulos W.B."/>
            <person name="Clum A."/>
            <person name="Lindquist E."/>
            <person name="Daum C."/>
            <person name="Northen T.R."/>
            <person name="Ramamoorthy G."/>
            <person name="Schmitz R.J."/>
            <person name="Gryganskyi A."/>
            <person name="Culley D."/>
            <person name="Magnuson J."/>
            <person name="James T.Y."/>
            <person name="O'Malley M.A."/>
            <person name="Stajich J.E."/>
            <person name="Spatafora J.W."/>
            <person name="Visel A."/>
            <person name="Grigoriev I.V."/>
        </authorList>
    </citation>
    <scope>NUCLEOTIDE SEQUENCE [LARGE SCALE GENOMIC DNA]</scope>
    <source>
        <strain evidence="1 2">NRRL Y-17943</strain>
    </source>
</reference>
<evidence type="ECO:0008006" key="3">
    <source>
        <dbReference type="Google" id="ProtNLM"/>
    </source>
</evidence>
<evidence type="ECO:0000313" key="2">
    <source>
        <dbReference type="Proteomes" id="UP000193218"/>
    </source>
</evidence>
<dbReference type="OrthoDB" id="2020070at2759"/>
<dbReference type="STRING" id="4999.A0A1Y1UIL1"/>
<proteinExistence type="predicted"/>
<name>A0A1Y1UIL1_9TREE</name>
<sequence>MTSEHELRDLSECTLVAANHKQFLEWCTAGMVPWGAHLSPERYITDSERDFKEDWGKDGALQVWALVRRDDPQGSILSACATQRRTGLVKRKGSSEVEKSHVYGIASVVTPVQNHKRGYASHMLKLLHYILADPSLIPSFPELWGQPPQAPDRKVIPYGIASILWSDVGSIFYSKCTIGQTRPGWVMPETKQSEIIWKTRAPALQEGDERWERIRPTELPSIGQELRQSSVDALKSVDTSSKTVYTTDPSSVGLLDFIPLRGSWTWEDKDFNTADPCGLRFRSEYNGGSQDTIIIFGTFNASLGRRTLITYVHNLDPRDLSSLLRVIDAIAFPLDQKEGWIFGLEESRHAELIKAWQAESGREAKYGHRAEVMGHLLGVAYYGPEGEHELLDPQMYSWC</sequence>
<dbReference type="AlphaFoldDB" id="A0A1Y1UIL1"/>
<dbReference type="InParanoid" id="A0A1Y1UIL1"/>
<evidence type="ECO:0000313" key="1">
    <source>
        <dbReference type="EMBL" id="ORX37819.1"/>
    </source>
</evidence>
<dbReference type="PANTHER" id="PTHR34815:SF2">
    <property type="entry name" value="N-ACETYLTRANSFERASE DOMAIN-CONTAINING PROTEIN"/>
    <property type="match status" value="1"/>
</dbReference>
<dbReference type="GeneID" id="33559943"/>
<organism evidence="1 2">
    <name type="scientific">Kockovaella imperatae</name>
    <dbReference type="NCBI Taxonomy" id="4999"/>
    <lineage>
        <taxon>Eukaryota</taxon>
        <taxon>Fungi</taxon>
        <taxon>Dikarya</taxon>
        <taxon>Basidiomycota</taxon>
        <taxon>Agaricomycotina</taxon>
        <taxon>Tremellomycetes</taxon>
        <taxon>Tremellales</taxon>
        <taxon>Cuniculitremaceae</taxon>
        <taxon>Kockovaella</taxon>
    </lineage>
</organism>
<dbReference type="InterPro" id="IPR053013">
    <property type="entry name" value="LAT"/>
</dbReference>
<gene>
    <name evidence="1" type="ORF">BD324DRAFT_650364</name>
</gene>
<dbReference type="EMBL" id="NBSH01000005">
    <property type="protein sequence ID" value="ORX37819.1"/>
    <property type="molecule type" value="Genomic_DNA"/>
</dbReference>
<dbReference type="Proteomes" id="UP000193218">
    <property type="component" value="Unassembled WGS sequence"/>
</dbReference>
<protein>
    <recommendedName>
        <fullName evidence="3">N-acetyltransferase domain-containing protein</fullName>
    </recommendedName>
</protein>
<keyword evidence="2" id="KW-1185">Reference proteome</keyword>
<dbReference type="RefSeq" id="XP_021871806.1">
    <property type="nucleotide sequence ID" value="XM_022018134.1"/>
</dbReference>
<comment type="caution">
    <text evidence="1">The sequence shown here is derived from an EMBL/GenBank/DDBJ whole genome shotgun (WGS) entry which is preliminary data.</text>
</comment>
<dbReference type="PANTHER" id="PTHR34815">
    <property type="entry name" value="LYSINE ACETYLTRANSFERASE"/>
    <property type="match status" value="1"/>
</dbReference>